<keyword evidence="2" id="KW-1185">Reference proteome</keyword>
<evidence type="ECO:0000313" key="2">
    <source>
        <dbReference type="Proteomes" id="UP000692954"/>
    </source>
</evidence>
<organism evidence="1 2">
    <name type="scientific">Paramecium sonneborni</name>
    <dbReference type="NCBI Taxonomy" id="65129"/>
    <lineage>
        <taxon>Eukaryota</taxon>
        <taxon>Sar</taxon>
        <taxon>Alveolata</taxon>
        <taxon>Ciliophora</taxon>
        <taxon>Intramacronucleata</taxon>
        <taxon>Oligohymenophorea</taxon>
        <taxon>Peniculida</taxon>
        <taxon>Parameciidae</taxon>
        <taxon>Paramecium</taxon>
    </lineage>
</organism>
<comment type="caution">
    <text evidence="1">The sequence shown here is derived from an EMBL/GenBank/DDBJ whole genome shotgun (WGS) entry which is preliminary data.</text>
</comment>
<name>A0A8S1P991_9CILI</name>
<accession>A0A8S1P991</accession>
<dbReference type="OrthoDB" id="293139at2759"/>
<gene>
    <name evidence="1" type="ORF">PSON_ATCC_30995.1.T0720129</name>
</gene>
<reference evidence="1" key="1">
    <citation type="submission" date="2021-01" db="EMBL/GenBank/DDBJ databases">
        <authorList>
            <consortium name="Genoscope - CEA"/>
            <person name="William W."/>
        </authorList>
    </citation>
    <scope>NUCLEOTIDE SEQUENCE</scope>
</reference>
<dbReference type="AlphaFoldDB" id="A0A8S1P991"/>
<proteinExistence type="predicted"/>
<dbReference type="Proteomes" id="UP000692954">
    <property type="component" value="Unassembled WGS sequence"/>
</dbReference>
<evidence type="ECO:0000313" key="1">
    <source>
        <dbReference type="EMBL" id="CAD8099649.1"/>
    </source>
</evidence>
<sequence length="251" mass="30335">MSQTYVIKEEEQQTPAIQETYVLNKSYNSTFLQHEKIIRENFLFALRRLQEAQLKEQNQEFPKYPFVYQYRQNEMLVHLGIQNVFQRERQDFNKENYQLQHFCLNQKPIPSIKLSVQKRKGFSIYDQKDSKNIPKNYCKAIITFAQKNQQLCVKILGDQLKATRFIEHLTSHKNKLLNIKVFSALLQQSENKTHEEFNRTFRIISKIFVKKFAINYIYNSKIIQDNWHTRYRNKIYKAIKCPKKFSHIKKL</sequence>
<dbReference type="EMBL" id="CAJJDN010000072">
    <property type="protein sequence ID" value="CAD8099649.1"/>
    <property type="molecule type" value="Genomic_DNA"/>
</dbReference>
<protein>
    <submittedName>
        <fullName evidence="1">Uncharacterized protein</fullName>
    </submittedName>
</protein>